<feature type="domain" description="Nudix hydrolase" evidence="1">
    <location>
        <begin position="9"/>
        <end position="141"/>
    </location>
</feature>
<dbReference type="InterPro" id="IPR036390">
    <property type="entry name" value="WH_DNA-bd_sf"/>
</dbReference>
<dbReference type="InterPro" id="IPR054105">
    <property type="entry name" value="WHD_NrtR"/>
</dbReference>
<dbReference type="Pfam" id="PF21906">
    <property type="entry name" value="WHD_NrtR"/>
    <property type="match status" value="1"/>
</dbReference>
<dbReference type="SUPFAM" id="SSF55811">
    <property type="entry name" value="Nudix"/>
    <property type="match status" value="1"/>
</dbReference>
<dbReference type="InterPro" id="IPR000086">
    <property type="entry name" value="NUDIX_hydrolase_dom"/>
</dbReference>
<dbReference type="Pfam" id="PF00293">
    <property type="entry name" value="NUDIX"/>
    <property type="match status" value="1"/>
</dbReference>
<accession>A0A3D8LD51</accession>
<dbReference type="Gene3D" id="1.10.10.10">
    <property type="entry name" value="Winged helix-like DNA-binding domain superfamily/Winged helix DNA-binding domain"/>
    <property type="match status" value="1"/>
</dbReference>
<name>A0A3D8LD51_9BACT</name>
<comment type="caution">
    <text evidence="2">The sequence shown here is derived from an EMBL/GenBank/DDBJ whole genome shotgun (WGS) entry which is preliminary data.</text>
</comment>
<dbReference type="PROSITE" id="PS51462">
    <property type="entry name" value="NUDIX"/>
    <property type="match status" value="1"/>
</dbReference>
<protein>
    <submittedName>
        <fullName evidence="2">NUDIX domain-containing protein</fullName>
    </submittedName>
</protein>
<proteinExistence type="predicted"/>
<dbReference type="AlphaFoldDB" id="A0A3D8LD51"/>
<sequence length="236" mass="27915">MIKYLGQTRLLVAVDCIIFGFDGEHYKLLLIQRGFAPEKKHWSLMGGFVQPNESLKKAADRILKQLTGLENVYMEQLHTFGEPNRDPVERTIAVTYFALVDIQKYEKQLSKEYHAEWFSLNEMPELIFDHDEMVEMAKNRLRYKAALHPILFELLPEKFTFPQLQALYEGLYDTNFDKRNFNRKLLSTGLFVKQQEKDKENSKKGAYYYKLDQNKYVDDFQAFLKFIPNPEKFLTS</sequence>
<gene>
    <name evidence="2" type="ORF">DXT99_09750</name>
</gene>
<evidence type="ECO:0000313" key="3">
    <source>
        <dbReference type="Proteomes" id="UP000256708"/>
    </source>
</evidence>
<reference evidence="3" key="1">
    <citation type="submission" date="2018-08" db="EMBL/GenBank/DDBJ databases">
        <authorList>
            <person name="Liu Z.-W."/>
            <person name="Du Z.-J."/>
        </authorList>
    </citation>
    <scope>NUCLEOTIDE SEQUENCE [LARGE SCALE GENOMIC DNA]</scope>
    <source>
        <strain evidence="3">H4X</strain>
    </source>
</reference>
<dbReference type="InterPro" id="IPR015797">
    <property type="entry name" value="NUDIX_hydrolase-like_dom_sf"/>
</dbReference>
<dbReference type="RefSeq" id="WP_115565353.1">
    <property type="nucleotide sequence ID" value="NZ_QRGR01000009.1"/>
</dbReference>
<dbReference type="Gene3D" id="3.90.79.10">
    <property type="entry name" value="Nucleoside Triphosphate Pyrophosphohydrolase"/>
    <property type="match status" value="1"/>
</dbReference>
<dbReference type="EMBL" id="QRGR01000009">
    <property type="protein sequence ID" value="RDV15335.1"/>
    <property type="molecule type" value="Genomic_DNA"/>
</dbReference>
<dbReference type="SUPFAM" id="SSF46785">
    <property type="entry name" value="Winged helix' DNA-binding domain"/>
    <property type="match status" value="1"/>
</dbReference>
<dbReference type="PANTHER" id="PTHR43736:SF4">
    <property type="entry name" value="SLR1690 PROTEIN"/>
    <property type="match status" value="1"/>
</dbReference>
<dbReference type="PANTHER" id="PTHR43736">
    <property type="entry name" value="ADP-RIBOSE PYROPHOSPHATASE"/>
    <property type="match status" value="1"/>
</dbReference>
<dbReference type="Proteomes" id="UP000256708">
    <property type="component" value="Unassembled WGS sequence"/>
</dbReference>
<dbReference type="OrthoDB" id="9786141at2"/>
<organism evidence="2 3">
    <name type="scientific">Pontibacter diazotrophicus</name>
    <dbReference type="NCBI Taxonomy" id="1400979"/>
    <lineage>
        <taxon>Bacteria</taxon>
        <taxon>Pseudomonadati</taxon>
        <taxon>Bacteroidota</taxon>
        <taxon>Cytophagia</taxon>
        <taxon>Cytophagales</taxon>
        <taxon>Hymenobacteraceae</taxon>
        <taxon>Pontibacter</taxon>
    </lineage>
</organism>
<dbReference type="InterPro" id="IPR036388">
    <property type="entry name" value="WH-like_DNA-bd_sf"/>
</dbReference>
<evidence type="ECO:0000313" key="2">
    <source>
        <dbReference type="EMBL" id="RDV15335.1"/>
    </source>
</evidence>
<keyword evidence="3" id="KW-1185">Reference proteome</keyword>
<evidence type="ECO:0000259" key="1">
    <source>
        <dbReference type="PROSITE" id="PS51462"/>
    </source>
</evidence>
<dbReference type="CDD" id="cd18873">
    <property type="entry name" value="NUDIX_NadM_like"/>
    <property type="match status" value="1"/>
</dbReference>